<protein>
    <submittedName>
        <fullName evidence="1">Uncharacterized protein</fullName>
    </submittedName>
</protein>
<name>A0A5B7EG28_PORTR</name>
<organism evidence="1 2">
    <name type="scientific">Portunus trituberculatus</name>
    <name type="common">Swimming crab</name>
    <name type="synonym">Neptunus trituberculatus</name>
    <dbReference type="NCBI Taxonomy" id="210409"/>
    <lineage>
        <taxon>Eukaryota</taxon>
        <taxon>Metazoa</taxon>
        <taxon>Ecdysozoa</taxon>
        <taxon>Arthropoda</taxon>
        <taxon>Crustacea</taxon>
        <taxon>Multicrustacea</taxon>
        <taxon>Malacostraca</taxon>
        <taxon>Eumalacostraca</taxon>
        <taxon>Eucarida</taxon>
        <taxon>Decapoda</taxon>
        <taxon>Pleocyemata</taxon>
        <taxon>Brachyura</taxon>
        <taxon>Eubrachyura</taxon>
        <taxon>Portunoidea</taxon>
        <taxon>Portunidae</taxon>
        <taxon>Portuninae</taxon>
        <taxon>Portunus</taxon>
    </lineage>
</organism>
<gene>
    <name evidence="1" type="ORF">E2C01_025284</name>
</gene>
<evidence type="ECO:0000313" key="1">
    <source>
        <dbReference type="EMBL" id="MPC31983.1"/>
    </source>
</evidence>
<dbReference type="AlphaFoldDB" id="A0A5B7EG28"/>
<evidence type="ECO:0000313" key="2">
    <source>
        <dbReference type="Proteomes" id="UP000324222"/>
    </source>
</evidence>
<dbReference type="Proteomes" id="UP000324222">
    <property type="component" value="Unassembled WGS sequence"/>
</dbReference>
<comment type="caution">
    <text evidence="1">The sequence shown here is derived from an EMBL/GenBank/DDBJ whole genome shotgun (WGS) entry which is preliminary data.</text>
</comment>
<sequence length="92" mass="10508">MNTAIHRKFISRSTTVTADEGRCSAQFTHTFHIFITLLAGGGTREFALNSWLQECPQECLHHGDLNFLVEQQTYYDLVAVLGLFNHVIFQIH</sequence>
<proteinExistence type="predicted"/>
<reference evidence="1 2" key="1">
    <citation type="submission" date="2019-05" db="EMBL/GenBank/DDBJ databases">
        <title>Another draft genome of Portunus trituberculatus and its Hox gene families provides insights of decapod evolution.</title>
        <authorList>
            <person name="Jeong J.-H."/>
            <person name="Song I."/>
            <person name="Kim S."/>
            <person name="Choi T."/>
            <person name="Kim D."/>
            <person name="Ryu S."/>
            <person name="Kim W."/>
        </authorList>
    </citation>
    <scope>NUCLEOTIDE SEQUENCE [LARGE SCALE GENOMIC DNA]</scope>
    <source>
        <tissue evidence="1">Muscle</tissue>
    </source>
</reference>
<dbReference type="EMBL" id="VSRR010002539">
    <property type="protein sequence ID" value="MPC31983.1"/>
    <property type="molecule type" value="Genomic_DNA"/>
</dbReference>
<keyword evidence="2" id="KW-1185">Reference proteome</keyword>
<accession>A0A5B7EG28</accession>